<evidence type="ECO:0000313" key="14">
    <source>
        <dbReference type="Proteomes" id="UP000019591"/>
    </source>
</evidence>
<evidence type="ECO:0000313" key="13">
    <source>
        <dbReference type="EMBL" id="AHM55533.1"/>
    </source>
</evidence>
<dbReference type="InterPro" id="IPR006405">
    <property type="entry name" value="Nic_PRibTrfase_pncB"/>
</dbReference>
<dbReference type="GO" id="GO:0005829">
    <property type="term" value="C:cytosol"/>
    <property type="evidence" value="ECO:0007669"/>
    <property type="project" value="TreeGrafter"/>
</dbReference>
<reference evidence="13 14" key="1">
    <citation type="journal article" date="2014" name="Genome Announc.">
        <title>Complete Genome Sequence of Amino Acid-Utilizing Eubacterium acidaminophilum al-2 (DSM 3953).</title>
        <authorList>
            <person name="Poehlein A."/>
            <person name="Andreesen J.R."/>
            <person name="Daniel R."/>
        </authorList>
    </citation>
    <scope>NUCLEOTIDE SEQUENCE [LARGE SCALE GENOMIC DNA]</scope>
    <source>
        <strain evidence="13 14">DSM 3953</strain>
    </source>
</reference>
<dbReference type="InterPro" id="IPR013785">
    <property type="entry name" value="Aldolase_TIM"/>
</dbReference>
<dbReference type="Proteomes" id="UP000019591">
    <property type="component" value="Chromosome"/>
</dbReference>
<dbReference type="Pfam" id="PF04095">
    <property type="entry name" value="NAPRTase"/>
    <property type="match status" value="1"/>
</dbReference>
<dbReference type="PIRSF" id="PIRSF000484">
    <property type="entry name" value="NAPRT"/>
    <property type="match status" value="1"/>
</dbReference>
<protein>
    <recommendedName>
        <fullName evidence="3 9">Nicotinate phosphoribosyltransferase</fullName>
        <ecNumber evidence="3 9">6.3.4.21</ecNumber>
    </recommendedName>
</protein>
<dbReference type="SUPFAM" id="SSF54675">
    <property type="entry name" value="Nicotinate/Quinolinate PRTase N-terminal domain-like"/>
    <property type="match status" value="1"/>
</dbReference>
<evidence type="ECO:0000256" key="3">
    <source>
        <dbReference type="ARBA" id="ARBA00013236"/>
    </source>
</evidence>
<dbReference type="Pfam" id="PF17767">
    <property type="entry name" value="NAPRTase_N"/>
    <property type="match status" value="1"/>
</dbReference>
<dbReference type="InterPro" id="IPR041619">
    <property type="entry name" value="NAPRTase_C"/>
</dbReference>
<dbReference type="RefSeq" id="WP_025434577.1">
    <property type="nucleotide sequence ID" value="NZ_CP007452.1"/>
</dbReference>
<keyword evidence="7 9" id="KW-0808">Transferase</keyword>
<keyword evidence="14" id="KW-1185">Reference proteome</keyword>
<feature type="domain" description="Nicotinate/nicotinamide phosphoribosyltransferase" evidence="10">
    <location>
        <begin position="152"/>
        <end position="319"/>
    </location>
</feature>
<dbReference type="Gene3D" id="3.20.140.10">
    <property type="entry name" value="nicotinate phosphoribosyltransferase"/>
    <property type="match status" value="1"/>
</dbReference>
<comment type="catalytic activity">
    <reaction evidence="8 9">
        <text>5-phospho-alpha-D-ribose 1-diphosphate + nicotinate + ATP + H2O = nicotinate beta-D-ribonucleotide + ADP + phosphate + diphosphate</text>
        <dbReference type="Rhea" id="RHEA:36163"/>
        <dbReference type="ChEBI" id="CHEBI:15377"/>
        <dbReference type="ChEBI" id="CHEBI:30616"/>
        <dbReference type="ChEBI" id="CHEBI:32544"/>
        <dbReference type="ChEBI" id="CHEBI:33019"/>
        <dbReference type="ChEBI" id="CHEBI:43474"/>
        <dbReference type="ChEBI" id="CHEBI:57502"/>
        <dbReference type="ChEBI" id="CHEBI:58017"/>
        <dbReference type="ChEBI" id="CHEBI:456216"/>
        <dbReference type="EC" id="6.3.4.21"/>
    </reaction>
</comment>
<keyword evidence="13" id="KW-0328">Glycosyltransferase</keyword>
<evidence type="ECO:0000259" key="11">
    <source>
        <dbReference type="Pfam" id="PF17767"/>
    </source>
</evidence>
<dbReference type="GO" id="GO:0034355">
    <property type="term" value="P:NAD+ biosynthetic process via the salvage pathway"/>
    <property type="evidence" value="ECO:0007669"/>
    <property type="project" value="TreeGrafter"/>
</dbReference>
<dbReference type="CDD" id="cd01570">
    <property type="entry name" value="NAPRTase_A"/>
    <property type="match status" value="1"/>
</dbReference>
<evidence type="ECO:0000256" key="8">
    <source>
        <dbReference type="ARBA" id="ARBA00048668"/>
    </source>
</evidence>
<dbReference type="Pfam" id="PF17956">
    <property type="entry name" value="NAPRTase_C"/>
    <property type="match status" value="1"/>
</dbReference>
<evidence type="ECO:0000256" key="9">
    <source>
        <dbReference type="RuleBase" id="RU365100"/>
    </source>
</evidence>
<comment type="function">
    <text evidence="9">Catalyzes the first step in the biosynthesis of NAD from nicotinic acid, the ATP-dependent synthesis of beta-nicotinate D-ribonucleotide from nicotinate and 5-phospho-D-ribose 1-phosphate.</text>
</comment>
<comment type="similarity">
    <text evidence="2 9">Belongs to the NAPRTase family.</text>
</comment>
<name>W8TCJ7_PEPAC</name>
<keyword evidence="6 9" id="KW-0662">Pyridine nucleotide biosynthesis</keyword>
<dbReference type="NCBIfam" id="NF009131">
    <property type="entry name" value="PRK12484.1"/>
    <property type="match status" value="1"/>
</dbReference>
<feature type="domain" description="Nicotinate phosphoribosyltransferase C-terminal" evidence="12">
    <location>
        <begin position="358"/>
        <end position="466"/>
    </location>
</feature>
<dbReference type="STRING" id="1286171.EAL2_c02000"/>
<evidence type="ECO:0000259" key="12">
    <source>
        <dbReference type="Pfam" id="PF17956"/>
    </source>
</evidence>
<dbReference type="EMBL" id="CP007452">
    <property type="protein sequence ID" value="AHM55533.1"/>
    <property type="molecule type" value="Genomic_DNA"/>
</dbReference>
<dbReference type="eggNOG" id="COG1488">
    <property type="taxonomic scope" value="Bacteria"/>
</dbReference>
<dbReference type="PANTHER" id="PTHR11098">
    <property type="entry name" value="NICOTINATE PHOSPHORIBOSYLTRANSFERASE"/>
    <property type="match status" value="1"/>
</dbReference>
<accession>W8TCJ7</accession>
<evidence type="ECO:0000256" key="1">
    <source>
        <dbReference type="ARBA" id="ARBA00004952"/>
    </source>
</evidence>
<dbReference type="PANTHER" id="PTHR11098:SF1">
    <property type="entry name" value="NICOTINATE PHOSPHORIBOSYLTRANSFERASE"/>
    <property type="match status" value="1"/>
</dbReference>
<evidence type="ECO:0000259" key="10">
    <source>
        <dbReference type="Pfam" id="PF04095"/>
    </source>
</evidence>
<keyword evidence="5 9" id="KW-0436">Ligase</keyword>
<dbReference type="AlphaFoldDB" id="W8TCJ7"/>
<sequence length="476" mass="53474">MKNLTLLTDLYQLTMMNGYLNEGIQDDIVVFDMFFRRNPSSGGYTIVCGIEQLVDYINGIHFNPEDIKYLRELGLFTPEFLDMLENFEFTGDIYAVEEGTFMFPGEPIIRVKAPLFQAQLIETTLLNIINFQSLIATKASRVCHAAQGDPVLEFGLRRAQGPDAGIYGSRAAIIGGCNGTSNVLAGKMFDVPVAGTHAHSWIQKFDSEYDAFMAYARSYPDKAMLLVDTYDVLSSGLPNAIKVFDEITKQGHKPMGIRIDSGDLAYLSRMSRLMLSQAGYSDISITASNDLDEYRVQELKNMGCDINSWGVGTKLITSSDCPSLGGVYKLCAASDGEKLVPKIKISEDPEKITNPGFKKVVRIFTGEGQAEADLIMLEDEEIDTKKPLTIFHPVYNWKKKTFTNYSVRELLKPLFVGGKCTYKKRRVMEIRDFVKSEMETLGAHYKRISSPETYKVDLSNKLWLLKRQMLHDSKGE</sequence>
<dbReference type="KEGG" id="eac:EAL2_c02000"/>
<dbReference type="SUPFAM" id="SSF51690">
    <property type="entry name" value="Nicotinate/Quinolinate PRTase C-terminal domain-like"/>
    <property type="match status" value="1"/>
</dbReference>
<dbReference type="InterPro" id="IPR007229">
    <property type="entry name" value="Nic_PRibTrfase-Fam"/>
</dbReference>
<dbReference type="OrthoDB" id="9770610at2"/>
<feature type="domain" description="Nicotinate phosphoribosyltransferase N-terminal" evidence="11">
    <location>
        <begin position="6"/>
        <end position="130"/>
    </location>
</feature>
<dbReference type="NCBIfam" id="TIGR01513">
    <property type="entry name" value="NAPRTase_put"/>
    <property type="match status" value="1"/>
</dbReference>
<organism evidence="13 14">
    <name type="scientific">Peptoclostridium acidaminophilum DSM 3953</name>
    <dbReference type="NCBI Taxonomy" id="1286171"/>
    <lineage>
        <taxon>Bacteria</taxon>
        <taxon>Bacillati</taxon>
        <taxon>Bacillota</taxon>
        <taxon>Clostridia</taxon>
        <taxon>Peptostreptococcales</taxon>
        <taxon>Peptoclostridiaceae</taxon>
        <taxon>Peptoclostridium</taxon>
    </lineage>
</organism>
<evidence type="ECO:0000256" key="2">
    <source>
        <dbReference type="ARBA" id="ARBA00010897"/>
    </source>
</evidence>
<dbReference type="EC" id="6.3.4.21" evidence="3 9"/>
<dbReference type="GO" id="GO:0047280">
    <property type="term" value="F:nicotinamide phosphoribosyltransferase activity"/>
    <property type="evidence" value="ECO:0007669"/>
    <property type="project" value="UniProtKB-ARBA"/>
</dbReference>
<keyword evidence="4" id="KW-0597">Phosphoprotein</keyword>
<dbReference type="InterPro" id="IPR041525">
    <property type="entry name" value="N/Namide_PRibTrfase"/>
</dbReference>
<dbReference type="UniPathway" id="UPA00253">
    <property type="reaction ID" value="UER00457"/>
</dbReference>
<dbReference type="InterPro" id="IPR040727">
    <property type="entry name" value="NAPRTase_N"/>
</dbReference>
<evidence type="ECO:0000256" key="4">
    <source>
        <dbReference type="ARBA" id="ARBA00022553"/>
    </source>
</evidence>
<gene>
    <name evidence="13" type="primary">pncB1</name>
    <name evidence="13" type="ORF">EAL2_c02000</name>
</gene>
<evidence type="ECO:0000256" key="5">
    <source>
        <dbReference type="ARBA" id="ARBA00022598"/>
    </source>
</evidence>
<dbReference type="HOGENOM" id="CLU_025154_2_1_9"/>
<comment type="PTM">
    <text evidence="9">Transiently phosphorylated on a His residue during the reaction cycle. Phosphorylation strongly increases the affinity for substrates and increases the rate of nicotinate D-ribonucleotide production. Dephosphorylation regenerates the low-affinity form of the enzyme, leading to product release.</text>
</comment>
<dbReference type="FunFam" id="3.20.20.70:FF:000076">
    <property type="entry name" value="Nicotinate phosphoribosyltransferase"/>
    <property type="match status" value="1"/>
</dbReference>
<dbReference type="Gene3D" id="3.20.20.70">
    <property type="entry name" value="Aldolase class I"/>
    <property type="match status" value="1"/>
</dbReference>
<comment type="pathway">
    <text evidence="1 9">Cofactor biosynthesis; NAD(+) biosynthesis; nicotinate D-ribonucleotide from nicotinate: step 1/1.</text>
</comment>
<dbReference type="NCBIfam" id="NF006695">
    <property type="entry name" value="PRK09243.1-2"/>
    <property type="match status" value="1"/>
</dbReference>
<evidence type="ECO:0000256" key="7">
    <source>
        <dbReference type="ARBA" id="ARBA00022679"/>
    </source>
</evidence>
<dbReference type="InterPro" id="IPR036068">
    <property type="entry name" value="Nicotinate_pribotase-like_C"/>
</dbReference>
<dbReference type="PATRIC" id="fig|1286171.3.peg.166"/>
<evidence type="ECO:0000256" key="6">
    <source>
        <dbReference type="ARBA" id="ARBA00022642"/>
    </source>
</evidence>
<dbReference type="GO" id="GO:0004516">
    <property type="term" value="F:nicotinate phosphoribosyltransferase activity"/>
    <property type="evidence" value="ECO:0007669"/>
    <property type="project" value="UniProtKB-UniRule"/>
</dbReference>
<proteinExistence type="inferred from homology"/>